<dbReference type="OrthoDB" id="111250at2759"/>
<proteinExistence type="predicted"/>
<evidence type="ECO:0000256" key="4">
    <source>
        <dbReference type="PROSITE-ProRule" id="PRU00175"/>
    </source>
</evidence>
<dbReference type="PANTHER" id="PTHR25462:SF296">
    <property type="entry name" value="MEIOTIC P26, ISOFORM F"/>
    <property type="match status" value="1"/>
</dbReference>
<dbReference type="PANTHER" id="PTHR25462">
    <property type="entry name" value="BONUS, ISOFORM C-RELATED"/>
    <property type="match status" value="1"/>
</dbReference>
<feature type="domain" description="RING-type" evidence="5">
    <location>
        <begin position="15"/>
        <end position="56"/>
    </location>
</feature>
<dbReference type="SMART" id="SM00184">
    <property type="entry name" value="RING"/>
    <property type="match status" value="1"/>
</dbReference>
<dbReference type="InterPro" id="IPR027370">
    <property type="entry name" value="Znf-RING_euk"/>
</dbReference>
<sequence length="501" mass="58429">MTTTQYTIDSSDLQCAICLEPWVNKDPRMLPCQHTFCLSCLIIQEKDNKIVCAICRTPLLLPEGGAPHLAKNIFFNRIKEIRNELDICKKHDKELLNPTFFCRTCCTRVYCFDCLQLDHSLSECRVFSHEAVKKLNIKCFETINQQRENNTRSLEMILEKFTEHKKSAHELLDKKYRETEMKIKEYFGNREHELCSFIDRTDDIFVKEKLFNNYLKKISTENIVIDETQELAIDHYIRVIDKANNTSIGPFKRHLLRLRDDENISGSRVSLSCNGTYYFSDTGLFQKVLNFQTFTSEENYSIQMNLEASDVYVTRSYIFALNANSKLLYCAQKNNNFITLEEYANDSCKILSIKQNVHDVNVLVMKCSNELCQYENSDFLWSKQNYNDLVDATHFENGNALVVLKSHMLIEHEFRTGNQIRAFPSRGLCQITSISNQGILLLFENKEDGRDDKKILYYADENFSQHKLLDGDIERIHSTRESNHVYVKFASTDALCIFKLI</sequence>
<organism evidence="6 7">
    <name type="scientific">Dimorphilus gyrociliatus</name>
    <dbReference type="NCBI Taxonomy" id="2664684"/>
    <lineage>
        <taxon>Eukaryota</taxon>
        <taxon>Metazoa</taxon>
        <taxon>Spiralia</taxon>
        <taxon>Lophotrochozoa</taxon>
        <taxon>Annelida</taxon>
        <taxon>Polychaeta</taxon>
        <taxon>Polychaeta incertae sedis</taxon>
        <taxon>Dinophilidae</taxon>
        <taxon>Dimorphilus</taxon>
    </lineage>
</organism>
<dbReference type="InterPro" id="IPR047153">
    <property type="entry name" value="TRIM45/56/19-like"/>
</dbReference>
<dbReference type="PROSITE" id="PS50089">
    <property type="entry name" value="ZF_RING_2"/>
    <property type="match status" value="1"/>
</dbReference>
<keyword evidence="2 4" id="KW-0863">Zinc-finger</keyword>
<dbReference type="GO" id="GO:0008270">
    <property type="term" value="F:zinc ion binding"/>
    <property type="evidence" value="ECO:0007669"/>
    <property type="project" value="UniProtKB-KW"/>
</dbReference>
<protein>
    <recommendedName>
        <fullName evidence="5">RING-type domain-containing protein</fullName>
    </recommendedName>
</protein>
<dbReference type="InterPro" id="IPR017907">
    <property type="entry name" value="Znf_RING_CS"/>
</dbReference>
<evidence type="ECO:0000256" key="2">
    <source>
        <dbReference type="ARBA" id="ARBA00022771"/>
    </source>
</evidence>
<dbReference type="PROSITE" id="PS00518">
    <property type="entry name" value="ZF_RING_1"/>
    <property type="match status" value="1"/>
</dbReference>
<dbReference type="Gene3D" id="3.30.40.10">
    <property type="entry name" value="Zinc/RING finger domain, C3HC4 (zinc finger)"/>
    <property type="match status" value="1"/>
</dbReference>
<keyword evidence="3" id="KW-0862">Zinc</keyword>
<comment type="caution">
    <text evidence="6">The sequence shown here is derived from an EMBL/GenBank/DDBJ whole genome shotgun (WGS) entry which is preliminary data.</text>
</comment>
<dbReference type="Proteomes" id="UP000549394">
    <property type="component" value="Unassembled WGS sequence"/>
</dbReference>
<dbReference type="InterPro" id="IPR013083">
    <property type="entry name" value="Znf_RING/FYVE/PHD"/>
</dbReference>
<reference evidence="6 7" key="1">
    <citation type="submission" date="2020-08" db="EMBL/GenBank/DDBJ databases">
        <authorList>
            <person name="Hejnol A."/>
        </authorList>
    </citation>
    <scope>NUCLEOTIDE SEQUENCE [LARGE SCALE GENOMIC DNA]</scope>
</reference>
<evidence type="ECO:0000313" key="6">
    <source>
        <dbReference type="EMBL" id="CAD5114624.1"/>
    </source>
</evidence>
<evidence type="ECO:0000313" key="7">
    <source>
        <dbReference type="Proteomes" id="UP000549394"/>
    </source>
</evidence>
<dbReference type="AlphaFoldDB" id="A0A7I8VEE5"/>
<dbReference type="EMBL" id="CAJFCJ010000005">
    <property type="protein sequence ID" value="CAD5114624.1"/>
    <property type="molecule type" value="Genomic_DNA"/>
</dbReference>
<gene>
    <name evidence="6" type="ORF">DGYR_LOCUS3451</name>
</gene>
<evidence type="ECO:0000259" key="5">
    <source>
        <dbReference type="PROSITE" id="PS50089"/>
    </source>
</evidence>
<dbReference type="Pfam" id="PF13445">
    <property type="entry name" value="zf-RING_UBOX"/>
    <property type="match status" value="1"/>
</dbReference>
<keyword evidence="1" id="KW-0479">Metal-binding</keyword>
<dbReference type="InterPro" id="IPR001841">
    <property type="entry name" value="Znf_RING"/>
</dbReference>
<evidence type="ECO:0000256" key="3">
    <source>
        <dbReference type="ARBA" id="ARBA00022833"/>
    </source>
</evidence>
<dbReference type="SUPFAM" id="SSF57850">
    <property type="entry name" value="RING/U-box"/>
    <property type="match status" value="1"/>
</dbReference>
<accession>A0A7I8VEE5</accession>
<evidence type="ECO:0000256" key="1">
    <source>
        <dbReference type="ARBA" id="ARBA00022723"/>
    </source>
</evidence>
<name>A0A7I8VEE5_9ANNE</name>
<keyword evidence="7" id="KW-1185">Reference proteome</keyword>